<keyword evidence="3" id="KW-1185">Reference proteome</keyword>
<feature type="transmembrane region" description="Helical" evidence="1">
    <location>
        <begin position="12"/>
        <end position="39"/>
    </location>
</feature>
<keyword evidence="1" id="KW-0472">Membrane</keyword>
<reference evidence="4" key="1">
    <citation type="submission" date="2022-11" db="UniProtKB">
        <authorList>
            <consortium name="WormBaseParasite"/>
        </authorList>
    </citation>
    <scope>IDENTIFICATION</scope>
</reference>
<feature type="chain" id="PRO_5036779447" evidence="2">
    <location>
        <begin position="16"/>
        <end position="161"/>
    </location>
</feature>
<evidence type="ECO:0000256" key="2">
    <source>
        <dbReference type="SAM" id="SignalP"/>
    </source>
</evidence>
<dbReference type="InterPro" id="IPR019425">
    <property type="entry name" value="7TM_GPCR_serpentine_rcpt_Srt"/>
</dbReference>
<dbReference type="Pfam" id="PF10321">
    <property type="entry name" value="7TM_GPCR_Srt"/>
    <property type="match status" value="1"/>
</dbReference>
<dbReference type="AlphaFoldDB" id="A0A915EGG3"/>
<proteinExistence type="predicted"/>
<dbReference type="PANTHER" id="PTHR23021">
    <property type="entry name" value="SERPENTINE RECEPTOR, CLASS T"/>
    <property type="match status" value="1"/>
</dbReference>
<keyword evidence="1" id="KW-1133">Transmembrane helix</keyword>
<feature type="transmembrane region" description="Helical" evidence="1">
    <location>
        <begin position="96"/>
        <end position="119"/>
    </location>
</feature>
<keyword evidence="1" id="KW-0812">Transmembrane</keyword>
<sequence>MGILWVLGFAHGILAIQGAVFCSLPNFIYICGLFIRFFWLSESTCEMVLVFNRCLTTLSPRIEKALFGEMELREISGNRKDKPYLVYVQYIVPLHIYWNMCVAIAIPLMYIIFAIAFRIQMAAFRDAKSVSKGEKNANGLYILPCFRGFKFMDSHLLFIWC</sequence>
<accession>A0A915EGG3</accession>
<dbReference type="WBParaSite" id="jg5633">
    <property type="protein sequence ID" value="jg5633"/>
    <property type="gene ID" value="jg5633"/>
</dbReference>
<protein>
    <submittedName>
        <fullName evidence="4">Uncharacterized protein</fullName>
    </submittedName>
</protein>
<evidence type="ECO:0000313" key="3">
    <source>
        <dbReference type="Proteomes" id="UP000887574"/>
    </source>
</evidence>
<evidence type="ECO:0000313" key="4">
    <source>
        <dbReference type="WBParaSite" id="jg5633"/>
    </source>
</evidence>
<organism evidence="3 4">
    <name type="scientific">Ditylenchus dipsaci</name>
    <dbReference type="NCBI Taxonomy" id="166011"/>
    <lineage>
        <taxon>Eukaryota</taxon>
        <taxon>Metazoa</taxon>
        <taxon>Ecdysozoa</taxon>
        <taxon>Nematoda</taxon>
        <taxon>Chromadorea</taxon>
        <taxon>Rhabditida</taxon>
        <taxon>Tylenchina</taxon>
        <taxon>Tylenchomorpha</taxon>
        <taxon>Sphaerularioidea</taxon>
        <taxon>Anguinidae</taxon>
        <taxon>Anguininae</taxon>
        <taxon>Ditylenchus</taxon>
    </lineage>
</organism>
<keyword evidence="2" id="KW-0732">Signal</keyword>
<name>A0A915EGG3_9BILA</name>
<feature type="signal peptide" evidence="2">
    <location>
        <begin position="1"/>
        <end position="15"/>
    </location>
</feature>
<dbReference type="Proteomes" id="UP000887574">
    <property type="component" value="Unplaced"/>
</dbReference>
<evidence type="ECO:0000256" key="1">
    <source>
        <dbReference type="SAM" id="Phobius"/>
    </source>
</evidence>